<dbReference type="RefSeq" id="WP_231329740.1">
    <property type="nucleotide sequence ID" value="NZ_CP059572.1"/>
</dbReference>
<reference evidence="1" key="1">
    <citation type="submission" date="2020-07" db="EMBL/GenBank/DDBJ databases">
        <authorList>
            <person name="Tarantini F.S."/>
            <person name="Hong K.W."/>
            <person name="Chan K.G."/>
        </authorList>
    </citation>
    <scope>NUCLEOTIDE SEQUENCE</scope>
    <source>
        <strain evidence="1">32-07</strain>
    </source>
</reference>
<dbReference type="Proteomes" id="UP001049518">
    <property type="component" value="Chromosome"/>
</dbReference>
<name>A0ABX8QZ22_9ACTN</name>
<protein>
    <submittedName>
        <fullName evidence="1">Uncharacterized protein</fullName>
    </submittedName>
</protein>
<dbReference type="EMBL" id="CP059572">
    <property type="protein sequence ID" value="QXJ24045.1"/>
    <property type="molecule type" value="Genomic_DNA"/>
</dbReference>
<accession>A0ABX8QZ22</accession>
<keyword evidence="2" id="KW-1185">Reference proteome</keyword>
<proteinExistence type="predicted"/>
<evidence type="ECO:0000313" key="2">
    <source>
        <dbReference type="Proteomes" id="UP001049518"/>
    </source>
</evidence>
<organism evidence="1 2">
    <name type="scientific">Actinomadura graeca</name>
    <dbReference type="NCBI Taxonomy" id="2750812"/>
    <lineage>
        <taxon>Bacteria</taxon>
        <taxon>Bacillati</taxon>
        <taxon>Actinomycetota</taxon>
        <taxon>Actinomycetes</taxon>
        <taxon>Streptosporangiales</taxon>
        <taxon>Thermomonosporaceae</taxon>
        <taxon>Actinomadura</taxon>
    </lineage>
</organism>
<gene>
    <name evidence="1" type="ORF">AGRA3207_005295</name>
</gene>
<sequence length="125" mass="12982">MEFERTAPASGNMFVAGRQFWLGPAQAGVTVTFWADADVIHLLNAGTQIKSVRSHLSTAGLTALAARGARKAGPPLLPPPENGDAVEVDRTVNKDGNVGLGRVHALRAASVGAGHQPERVGRPAV</sequence>
<evidence type="ECO:0000313" key="1">
    <source>
        <dbReference type="EMBL" id="QXJ24045.1"/>
    </source>
</evidence>